<dbReference type="STRING" id="1798228.SAMN05216574_101452"/>
<evidence type="ECO:0000259" key="6">
    <source>
        <dbReference type="PROSITE" id="PS51898"/>
    </source>
</evidence>
<dbReference type="InterPro" id="IPR011010">
    <property type="entry name" value="DNA_brk_join_enz"/>
</dbReference>
<dbReference type="SUPFAM" id="SSF56349">
    <property type="entry name" value="DNA breaking-rejoining enzymes"/>
    <property type="match status" value="1"/>
</dbReference>
<dbReference type="InterPro" id="IPR002104">
    <property type="entry name" value="Integrase_catalytic"/>
</dbReference>
<dbReference type="AlphaFoldDB" id="A0A1I1WMU3"/>
<protein>
    <submittedName>
        <fullName evidence="8">Site-specific recombinase XerD</fullName>
    </submittedName>
</protein>
<dbReference type="GO" id="GO:0003677">
    <property type="term" value="F:DNA binding"/>
    <property type="evidence" value="ECO:0007669"/>
    <property type="project" value="UniProtKB-UniRule"/>
</dbReference>
<dbReference type="InterPro" id="IPR010998">
    <property type="entry name" value="Integrase_recombinase_N"/>
</dbReference>
<feature type="region of interest" description="Disordered" evidence="5">
    <location>
        <begin position="1"/>
        <end position="25"/>
    </location>
</feature>
<evidence type="ECO:0000256" key="5">
    <source>
        <dbReference type="SAM" id="MobiDB-lite"/>
    </source>
</evidence>
<dbReference type="Pfam" id="PF00589">
    <property type="entry name" value="Phage_integrase"/>
    <property type="match status" value="1"/>
</dbReference>
<evidence type="ECO:0000313" key="8">
    <source>
        <dbReference type="EMBL" id="SFD96339.1"/>
    </source>
</evidence>
<feature type="domain" description="Core-binding (CB)" evidence="7">
    <location>
        <begin position="58"/>
        <end position="143"/>
    </location>
</feature>
<dbReference type="PANTHER" id="PTHR30349">
    <property type="entry name" value="PHAGE INTEGRASE-RELATED"/>
    <property type="match status" value="1"/>
</dbReference>
<dbReference type="PANTHER" id="PTHR30349:SF64">
    <property type="entry name" value="PROPHAGE INTEGRASE INTD-RELATED"/>
    <property type="match status" value="1"/>
</dbReference>
<dbReference type="GO" id="GO:0006310">
    <property type="term" value="P:DNA recombination"/>
    <property type="evidence" value="ECO:0007669"/>
    <property type="project" value="UniProtKB-KW"/>
</dbReference>
<comment type="similarity">
    <text evidence="1">Belongs to the 'phage' integrase family.</text>
</comment>
<dbReference type="InterPro" id="IPR053876">
    <property type="entry name" value="Phage_int_M"/>
</dbReference>
<dbReference type="EMBL" id="FOND01000001">
    <property type="protein sequence ID" value="SFD96339.1"/>
    <property type="molecule type" value="Genomic_DNA"/>
</dbReference>
<dbReference type="PROSITE" id="PS51898">
    <property type="entry name" value="TYR_RECOMBINASE"/>
    <property type="match status" value="1"/>
</dbReference>
<dbReference type="GO" id="GO:0015074">
    <property type="term" value="P:DNA integration"/>
    <property type="evidence" value="ECO:0007669"/>
    <property type="project" value="InterPro"/>
</dbReference>
<keyword evidence="2 4" id="KW-0238">DNA-binding</keyword>
<evidence type="ECO:0000256" key="1">
    <source>
        <dbReference type="ARBA" id="ARBA00008857"/>
    </source>
</evidence>
<dbReference type="Gene3D" id="1.10.443.10">
    <property type="entry name" value="Intergrase catalytic core"/>
    <property type="match status" value="1"/>
</dbReference>
<gene>
    <name evidence="8" type="ORF">SAMN05216574_101452</name>
</gene>
<feature type="compositionally biased region" description="Basic and acidic residues" evidence="5">
    <location>
        <begin position="1"/>
        <end position="23"/>
    </location>
</feature>
<dbReference type="CDD" id="cd01189">
    <property type="entry name" value="INT_ICEBs1_C_like"/>
    <property type="match status" value="1"/>
</dbReference>
<dbReference type="OrthoDB" id="1822491at2"/>
<sequence length="375" mass="41624">MASISRRPDGTYRPRYRDENGKEHARHFKRKVDAQRWLDEQTAAMVRGDWVDPRSGRVTFAEYAEQWRTTQVVRPTTELAYERLLRRNVYPRLGDRPIAAIKPSEIQSLVAWLTVAAEDHPALAPRTVRVTLSVTSAVFKSAVRDRRLVANPCVGVRLPEVHKARVQPLLTTSVTALREAMPPRWCAAVVLGAGTGVRQGEMLGLAVDRIDFLRRQMLVDRQLINLPGRAPYLAPVKTAASVRTIPLPQTVVDALAAHLAAFPAGRDGLVFVGDDGRPMLRSAWSGKVWRPAVVTAGLDTSVTFHTLRHYYASLLIRHGESVKTVQARLGHSSAAQTLDVYSHLWPDSDDRTRDAVDTVLGAVADSLRTAESEET</sequence>
<evidence type="ECO:0000259" key="7">
    <source>
        <dbReference type="PROSITE" id="PS51900"/>
    </source>
</evidence>
<feature type="domain" description="Tyr recombinase" evidence="6">
    <location>
        <begin position="164"/>
        <end position="357"/>
    </location>
</feature>
<keyword evidence="3" id="KW-0233">DNA recombination</keyword>
<dbReference type="Gene3D" id="1.10.150.130">
    <property type="match status" value="1"/>
</dbReference>
<dbReference type="Proteomes" id="UP000198589">
    <property type="component" value="Unassembled WGS sequence"/>
</dbReference>
<accession>A0A1I1WMU3</accession>
<organism evidence="8 9">
    <name type="scientific">Blastococcus tunisiensis</name>
    <dbReference type="NCBI Taxonomy" id="1798228"/>
    <lineage>
        <taxon>Bacteria</taxon>
        <taxon>Bacillati</taxon>
        <taxon>Actinomycetota</taxon>
        <taxon>Actinomycetes</taxon>
        <taxon>Geodermatophilales</taxon>
        <taxon>Geodermatophilaceae</taxon>
        <taxon>Blastococcus</taxon>
    </lineage>
</organism>
<dbReference type="InterPro" id="IPR013762">
    <property type="entry name" value="Integrase-like_cat_sf"/>
</dbReference>
<dbReference type="InterPro" id="IPR050090">
    <property type="entry name" value="Tyrosine_recombinase_XerCD"/>
</dbReference>
<evidence type="ECO:0000313" key="9">
    <source>
        <dbReference type="Proteomes" id="UP000198589"/>
    </source>
</evidence>
<proteinExistence type="inferred from homology"/>
<reference evidence="9" key="1">
    <citation type="submission" date="2016-10" db="EMBL/GenBank/DDBJ databases">
        <authorList>
            <person name="Varghese N."/>
            <person name="Submissions S."/>
        </authorList>
    </citation>
    <scope>NUCLEOTIDE SEQUENCE [LARGE SCALE GENOMIC DNA]</scope>
    <source>
        <strain evidence="9">DSM 46838</strain>
    </source>
</reference>
<dbReference type="Pfam" id="PF22022">
    <property type="entry name" value="Phage_int_M"/>
    <property type="match status" value="1"/>
</dbReference>
<name>A0A1I1WMU3_9ACTN</name>
<evidence type="ECO:0000256" key="4">
    <source>
        <dbReference type="PROSITE-ProRule" id="PRU01248"/>
    </source>
</evidence>
<dbReference type="PROSITE" id="PS51900">
    <property type="entry name" value="CB"/>
    <property type="match status" value="1"/>
</dbReference>
<evidence type="ECO:0000256" key="2">
    <source>
        <dbReference type="ARBA" id="ARBA00023125"/>
    </source>
</evidence>
<keyword evidence="9" id="KW-1185">Reference proteome</keyword>
<evidence type="ECO:0000256" key="3">
    <source>
        <dbReference type="ARBA" id="ARBA00023172"/>
    </source>
</evidence>
<dbReference type="RefSeq" id="WP_092195108.1">
    <property type="nucleotide sequence ID" value="NZ_FOND01000001.1"/>
</dbReference>
<dbReference type="InterPro" id="IPR044068">
    <property type="entry name" value="CB"/>
</dbReference>